<keyword evidence="9" id="KW-0325">Glycoprotein</keyword>
<dbReference type="SUPFAM" id="SSF52743">
    <property type="entry name" value="Subtilisin-like"/>
    <property type="match status" value="1"/>
</dbReference>
<keyword evidence="3" id="KW-0165">Cleavage on pair of basic residues</keyword>
<dbReference type="InterPro" id="IPR008979">
    <property type="entry name" value="Galactose-bd-like_sf"/>
</dbReference>
<feature type="active site" description="Charge relay system" evidence="10 11">
    <location>
        <position position="320"/>
    </location>
</feature>
<keyword evidence="8" id="KW-1015">Disulfide bond</keyword>
<dbReference type="Gene3D" id="2.60.120.260">
    <property type="entry name" value="Galactose-binding domain-like"/>
    <property type="match status" value="1"/>
</dbReference>
<dbReference type="InterPro" id="IPR036852">
    <property type="entry name" value="Peptidase_S8/S53_dom_sf"/>
</dbReference>
<keyword evidence="14" id="KW-1185">Reference proteome</keyword>
<dbReference type="InterPro" id="IPR038466">
    <property type="entry name" value="S8_pro-domain_sf"/>
</dbReference>
<dbReference type="InterPro" id="IPR023827">
    <property type="entry name" value="Peptidase_S8_Asp-AS"/>
</dbReference>
<sequence length="678" mass="75799">MGVTLIRKLVGLDELYLFRATKRSARGNSHRTFRCSRSPSVKWLEKQVPLKRTKRNISPSFNWNDPHYQDMWYITRGSRNEGYDMNVLEAWQLGYTGKGVVVSIMDDGLDYNHTDLRRNYDPMASYDFNDEDADPMPNLLASDNKHGTRCAGEIAAVGNNSVCMVGIAHNARIGGIRMLDGFISDRLELETLTFRNDYIDIYSGSWGPEDTGRLYEGPGALAQSAFQKAVALGRNGFGNIFVWASGNGGTQGDSCACDGYASCPYTLSVNGVGEHNSRPWYLEQCSSTLVTTYSSGSLSEKMIMTLDPNHQCTSKHTGTSASAPMAAGIIALLLEANPRLSWRDVQYLTLLTANPRPFVDGNFTTNAVGRAYSQLYGYGLMDAGKLVRLGELWRGLPEHHLCTSRVGDVKVKLVGSFNHTFALNFSGCLPLPREDGISYAAYRQNLTEVGHPVRYLEHVQLYADIAYQRRGLLQITLVSPSGTETVLQPPRVNDEHSGNIGLLRWPLTTVQLWGESPLGIWHVRLDNRVGYNMTPSWQKPSLDQIRGFWSNVWLVAYGTDEFPIRLRPPNPSRPPPQAWFAQFSKYVVDDSKWYEVYSVGALDPAQINVSEAVDILPHRVGCAWLLAHEVQHRTVHFESPSLLIRLTGISRIATELESNRVAYEAVTWVNYLILDPAM</sequence>
<evidence type="ECO:0000259" key="12">
    <source>
        <dbReference type="PROSITE" id="PS51829"/>
    </source>
</evidence>
<dbReference type="Gene3D" id="3.30.70.850">
    <property type="entry name" value="Peptidase S8, pro-domain"/>
    <property type="match status" value="1"/>
</dbReference>
<dbReference type="PRINTS" id="PR00723">
    <property type="entry name" value="SUBTILISIN"/>
</dbReference>
<dbReference type="GO" id="GO:0004252">
    <property type="term" value="F:serine-type endopeptidase activity"/>
    <property type="evidence" value="ECO:0007669"/>
    <property type="project" value="UniProtKB-UniRule"/>
</dbReference>
<evidence type="ECO:0000256" key="8">
    <source>
        <dbReference type="ARBA" id="ARBA00023157"/>
    </source>
</evidence>
<dbReference type="Proteomes" id="UP000324629">
    <property type="component" value="Unassembled WGS sequence"/>
</dbReference>
<keyword evidence="7" id="KW-0865">Zymogen</keyword>
<reference evidence="13 14" key="1">
    <citation type="journal article" date="2019" name="Gigascience">
        <title>Whole-genome sequence of the oriental lung fluke Paragonimus westermani.</title>
        <authorList>
            <person name="Oey H."/>
            <person name="Zakrzewski M."/>
            <person name="Narain K."/>
            <person name="Devi K.R."/>
            <person name="Agatsuma T."/>
            <person name="Nawaratna S."/>
            <person name="Gobert G.N."/>
            <person name="Jones M.K."/>
            <person name="Ragan M.A."/>
            <person name="McManus D.P."/>
            <person name="Krause L."/>
        </authorList>
    </citation>
    <scope>NUCLEOTIDE SEQUENCE [LARGE SCALE GENOMIC DNA]</scope>
    <source>
        <strain evidence="13 14">IND2009</strain>
    </source>
</reference>
<dbReference type="PANTHER" id="PTHR42884:SF23">
    <property type="entry name" value="FURIN-LIKE PROTEASE 2"/>
    <property type="match status" value="1"/>
</dbReference>
<dbReference type="GO" id="GO:0005802">
    <property type="term" value="C:trans-Golgi network"/>
    <property type="evidence" value="ECO:0007669"/>
    <property type="project" value="TreeGrafter"/>
</dbReference>
<dbReference type="SUPFAM" id="SSF49785">
    <property type="entry name" value="Galactose-binding domain-like"/>
    <property type="match status" value="1"/>
</dbReference>
<dbReference type="InterPro" id="IPR032815">
    <property type="entry name" value="S8_pro-domain"/>
</dbReference>
<evidence type="ECO:0000256" key="3">
    <source>
        <dbReference type="ARBA" id="ARBA00022685"/>
    </source>
</evidence>
<keyword evidence="4" id="KW-0732">Signal</keyword>
<dbReference type="Pfam" id="PF16470">
    <property type="entry name" value="S8_pro-domain"/>
    <property type="match status" value="1"/>
</dbReference>
<dbReference type="AlphaFoldDB" id="A0A5J4NYR3"/>
<dbReference type="InterPro" id="IPR015500">
    <property type="entry name" value="Peptidase_S8_subtilisin-rel"/>
</dbReference>
<proteinExistence type="inferred from homology"/>
<accession>A0A5J4NYR3</accession>
<dbReference type="InterPro" id="IPR023828">
    <property type="entry name" value="Peptidase_S8_Ser-AS"/>
</dbReference>
<feature type="domain" description="P/Homo B" evidence="12">
    <location>
        <begin position="414"/>
        <end position="562"/>
    </location>
</feature>
<evidence type="ECO:0000313" key="13">
    <source>
        <dbReference type="EMBL" id="KAA3680673.1"/>
    </source>
</evidence>
<dbReference type="PROSITE" id="PS00137">
    <property type="entry name" value="SUBTILASE_HIS"/>
    <property type="match status" value="1"/>
</dbReference>
<dbReference type="PROSITE" id="PS00136">
    <property type="entry name" value="SUBTILASE_ASP"/>
    <property type="match status" value="1"/>
</dbReference>
<keyword evidence="6 11" id="KW-0720">Serine protease</keyword>
<gene>
    <name evidence="13" type="ORF">DEA37_0012853</name>
</gene>
<feature type="active site" description="Charge relay system" evidence="10 11">
    <location>
        <position position="106"/>
    </location>
</feature>
<feature type="active site" description="Charge relay system" evidence="10 11">
    <location>
        <position position="146"/>
    </location>
</feature>
<dbReference type="InterPro" id="IPR022398">
    <property type="entry name" value="Peptidase_S8_His-AS"/>
</dbReference>
<dbReference type="FunFam" id="3.40.50.200:FF:000001">
    <property type="entry name" value="Furin 2, isoform B"/>
    <property type="match status" value="1"/>
</dbReference>
<dbReference type="PROSITE" id="PS51829">
    <property type="entry name" value="P_HOMO_B"/>
    <property type="match status" value="1"/>
</dbReference>
<evidence type="ECO:0000313" key="14">
    <source>
        <dbReference type="Proteomes" id="UP000324629"/>
    </source>
</evidence>
<dbReference type="PROSITE" id="PS51892">
    <property type="entry name" value="SUBTILASE"/>
    <property type="match status" value="1"/>
</dbReference>
<keyword evidence="2 11" id="KW-0645">Protease</keyword>
<dbReference type="PANTHER" id="PTHR42884">
    <property type="entry name" value="PROPROTEIN CONVERTASE SUBTILISIN/KEXIN-RELATED"/>
    <property type="match status" value="1"/>
</dbReference>
<evidence type="ECO:0000256" key="4">
    <source>
        <dbReference type="ARBA" id="ARBA00022729"/>
    </source>
</evidence>
<dbReference type="PROSITE" id="PS00138">
    <property type="entry name" value="SUBTILASE_SER"/>
    <property type="match status" value="1"/>
</dbReference>
<name>A0A5J4NYR3_9TREM</name>
<evidence type="ECO:0000256" key="7">
    <source>
        <dbReference type="ARBA" id="ARBA00023145"/>
    </source>
</evidence>
<evidence type="ECO:0000256" key="6">
    <source>
        <dbReference type="ARBA" id="ARBA00022825"/>
    </source>
</evidence>
<evidence type="ECO:0000256" key="5">
    <source>
        <dbReference type="ARBA" id="ARBA00022801"/>
    </source>
</evidence>
<comment type="caution">
    <text evidence="13">The sequence shown here is derived from an EMBL/GenBank/DDBJ whole genome shotgun (WGS) entry which is preliminary data.</text>
</comment>
<dbReference type="GO" id="GO:0000139">
    <property type="term" value="C:Golgi membrane"/>
    <property type="evidence" value="ECO:0007669"/>
    <property type="project" value="TreeGrafter"/>
</dbReference>
<keyword evidence="5 11" id="KW-0378">Hydrolase</keyword>
<dbReference type="CDD" id="cd04059">
    <property type="entry name" value="Peptidases_S8_Protein_convertases_Kexins_Furin-like"/>
    <property type="match status" value="1"/>
</dbReference>
<evidence type="ECO:0000256" key="9">
    <source>
        <dbReference type="ARBA" id="ARBA00023180"/>
    </source>
</evidence>
<evidence type="ECO:0000256" key="10">
    <source>
        <dbReference type="PIRSR" id="PIRSR615500-1"/>
    </source>
</evidence>
<dbReference type="InterPro" id="IPR000209">
    <property type="entry name" value="Peptidase_S8/S53_dom"/>
</dbReference>
<protein>
    <recommendedName>
        <fullName evidence="12">P/Homo B domain-containing protein</fullName>
    </recommendedName>
</protein>
<evidence type="ECO:0000256" key="1">
    <source>
        <dbReference type="ARBA" id="ARBA00005325"/>
    </source>
</evidence>
<dbReference type="Pfam" id="PF00082">
    <property type="entry name" value="Peptidase_S8"/>
    <property type="match status" value="1"/>
</dbReference>
<dbReference type="GO" id="GO:0016485">
    <property type="term" value="P:protein processing"/>
    <property type="evidence" value="ECO:0007669"/>
    <property type="project" value="TreeGrafter"/>
</dbReference>
<evidence type="ECO:0000256" key="2">
    <source>
        <dbReference type="ARBA" id="ARBA00022670"/>
    </source>
</evidence>
<comment type="similarity">
    <text evidence="1">Belongs to the peptidase S8 family. Furin subfamily.</text>
</comment>
<dbReference type="Gene3D" id="3.40.50.200">
    <property type="entry name" value="Peptidase S8/S53 domain"/>
    <property type="match status" value="1"/>
</dbReference>
<dbReference type="Pfam" id="PF01483">
    <property type="entry name" value="P_proprotein"/>
    <property type="match status" value="1"/>
</dbReference>
<evidence type="ECO:0000256" key="11">
    <source>
        <dbReference type="PROSITE-ProRule" id="PRU01240"/>
    </source>
</evidence>
<dbReference type="InterPro" id="IPR002884">
    <property type="entry name" value="P_dom"/>
</dbReference>
<dbReference type="EMBL" id="QNGE01000382">
    <property type="protein sequence ID" value="KAA3680673.1"/>
    <property type="molecule type" value="Genomic_DNA"/>
</dbReference>
<dbReference type="InterPro" id="IPR034182">
    <property type="entry name" value="Kexin/furin"/>
</dbReference>
<organism evidence="13 14">
    <name type="scientific">Paragonimus westermani</name>
    <dbReference type="NCBI Taxonomy" id="34504"/>
    <lineage>
        <taxon>Eukaryota</taxon>
        <taxon>Metazoa</taxon>
        <taxon>Spiralia</taxon>
        <taxon>Lophotrochozoa</taxon>
        <taxon>Platyhelminthes</taxon>
        <taxon>Trematoda</taxon>
        <taxon>Digenea</taxon>
        <taxon>Plagiorchiida</taxon>
        <taxon>Troglotremata</taxon>
        <taxon>Troglotrematidae</taxon>
        <taxon>Paragonimus</taxon>
    </lineage>
</organism>